<comment type="caution">
    <text evidence="3">The sequence shown here is derived from an EMBL/GenBank/DDBJ whole genome shotgun (WGS) entry which is preliminary data.</text>
</comment>
<feature type="transmembrane region" description="Helical" evidence="2">
    <location>
        <begin position="467"/>
        <end position="493"/>
    </location>
</feature>
<evidence type="ECO:0000256" key="1">
    <source>
        <dbReference type="SAM" id="MobiDB-lite"/>
    </source>
</evidence>
<keyword evidence="2" id="KW-0812">Transmembrane</keyword>
<dbReference type="SUPFAM" id="SSF57184">
    <property type="entry name" value="Growth factor receptor domain"/>
    <property type="match status" value="1"/>
</dbReference>
<keyword evidence="2" id="KW-0472">Membrane</keyword>
<dbReference type="Proteomes" id="UP001295684">
    <property type="component" value="Unassembled WGS sequence"/>
</dbReference>
<dbReference type="InterPro" id="IPR006212">
    <property type="entry name" value="Furin_repeat"/>
</dbReference>
<sequence length="703" mass="78767">MKLEDVMFTSFIQIGINFINILVHPLNCTVYKEYINSATNLYSITPISVGGYEYGIFSLDFSTQYKIIRGRIFDLDRFSVLNSQTTTFLPITTSFVVSDSGVISALTKTSLSINQELINNAATVQSADIAINSGGASNIILHSALWNDDFSNSYLPNSHTNVTFIWACSHPSNFVTISFGLQSLDGEIVPNWVYLDATNEILTLNRTPSVFQDTVYKFALSIDDGTISTQKKFYITVKQCAVSNCKTCQTDDPDKCNKCDTGYSLSNSNTQCSKADASSEAIMAQSVIGVGIAVAIASAAASMSSPVGMFSLINQFQMYLLLPLVPPYFPAKVAQFILGVDFSFVSLDFIPVEKIPLVKEIKEAVDYPQEDSYLDDIGLTSSSSIVNYLPMVCFILVMSLFHLTLSLIYVCCKHPFKHRVGQKIVMFMFVYMTFGFYIRLIMENFLFQMVSILFELRAFKYDTTVSLVSLILCIFFTICITVFIIMIALSFIAGWKNPSSEFHNHWTTKELYSGIKINRCSKANSIAFIGVRFISILLLVLMDGTAKSDKDNQADNVTAVYYIKCVFLLLIHVLPCLFLFIIRPYDSVTNNVIEFIHQLNYTVAIAPLLFLKFESDWSTMKEDMYIQVLLAGPMFGVLINLGTLILIMCKKLIKEKSNNKINIKKILKASTSNQKESNASQNSKLGLKEESKNSNIHPRHNIY</sequence>
<reference evidence="3" key="1">
    <citation type="submission" date="2023-07" db="EMBL/GenBank/DDBJ databases">
        <authorList>
            <consortium name="AG Swart"/>
            <person name="Singh M."/>
            <person name="Singh A."/>
            <person name="Seah K."/>
            <person name="Emmerich C."/>
        </authorList>
    </citation>
    <scope>NUCLEOTIDE SEQUENCE</scope>
    <source>
        <strain evidence="3">DP1</strain>
    </source>
</reference>
<feature type="transmembrane region" description="Helical" evidence="2">
    <location>
        <begin position="595"/>
        <end position="613"/>
    </location>
</feature>
<feature type="region of interest" description="Disordered" evidence="1">
    <location>
        <begin position="674"/>
        <end position="703"/>
    </location>
</feature>
<name>A0AAD1XW76_EUPCR</name>
<feature type="transmembrane region" description="Helical" evidence="2">
    <location>
        <begin position="388"/>
        <end position="412"/>
    </location>
</feature>
<evidence type="ECO:0000313" key="3">
    <source>
        <dbReference type="EMBL" id="CAI2380013.1"/>
    </source>
</evidence>
<organism evidence="3 4">
    <name type="scientific">Euplotes crassus</name>
    <dbReference type="NCBI Taxonomy" id="5936"/>
    <lineage>
        <taxon>Eukaryota</taxon>
        <taxon>Sar</taxon>
        <taxon>Alveolata</taxon>
        <taxon>Ciliophora</taxon>
        <taxon>Intramacronucleata</taxon>
        <taxon>Spirotrichea</taxon>
        <taxon>Hypotrichia</taxon>
        <taxon>Euplotida</taxon>
        <taxon>Euplotidae</taxon>
        <taxon>Moneuplotes</taxon>
    </lineage>
</organism>
<feature type="compositionally biased region" description="Polar residues" evidence="1">
    <location>
        <begin position="674"/>
        <end position="684"/>
    </location>
</feature>
<protein>
    <submittedName>
        <fullName evidence="3">Uncharacterized protein</fullName>
    </submittedName>
</protein>
<dbReference type="CDD" id="cd00064">
    <property type="entry name" value="FU"/>
    <property type="match status" value="1"/>
</dbReference>
<dbReference type="EMBL" id="CAMPGE010021912">
    <property type="protein sequence ID" value="CAI2380013.1"/>
    <property type="molecule type" value="Genomic_DNA"/>
</dbReference>
<feature type="transmembrane region" description="Helical" evidence="2">
    <location>
        <begin position="424"/>
        <end position="447"/>
    </location>
</feature>
<keyword evidence="4" id="KW-1185">Reference proteome</keyword>
<evidence type="ECO:0000256" key="2">
    <source>
        <dbReference type="SAM" id="Phobius"/>
    </source>
</evidence>
<feature type="transmembrane region" description="Helical" evidence="2">
    <location>
        <begin position="523"/>
        <end position="541"/>
    </location>
</feature>
<dbReference type="AlphaFoldDB" id="A0AAD1XW76"/>
<feature type="transmembrane region" description="Helical" evidence="2">
    <location>
        <begin position="287"/>
        <end position="313"/>
    </location>
</feature>
<dbReference type="InterPro" id="IPR009030">
    <property type="entry name" value="Growth_fac_rcpt_cys_sf"/>
</dbReference>
<accession>A0AAD1XW76</accession>
<proteinExistence type="predicted"/>
<feature type="transmembrane region" description="Helical" evidence="2">
    <location>
        <begin position="561"/>
        <end position="583"/>
    </location>
</feature>
<gene>
    <name evidence="3" type="ORF">ECRASSUSDP1_LOCUS21437</name>
</gene>
<keyword evidence="2" id="KW-1133">Transmembrane helix</keyword>
<evidence type="ECO:0000313" key="4">
    <source>
        <dbReference type="Proteomes" id="UP001295684"/>
    </source>
</evidence>
<feature type="transmembrane region" description="Helical" evidence="2">
    <location>
        <begin position="625"/>
        <end position="647"/>
    </location>
</feature>